<gene>
    <name evidence="4" type="ORF">A5889_002788</name>
</gene>
<dbReference type="InterPro" id="IPR020843">
    <property type="entry name" value="ER"/>
</dbReference>
<dbReference type="GO" id="GO:0070402">
    <property type="term" value="F:NADPH binding"/>
    <property type="evidence" value="ECO:0007669"/>
    <property type="project" value="TreeGrafter"/>
</dbReference>
<evidence type="ECO:0000256" key="2">
    <source>
        <dbReference type="ARBA" id="ARBA00023002"/>
    </source>
</evidence>
<dbReference type="Pfam" id="PF13602">
    <property type="entry name" value="ADH_zinc_N_2"/>
    <property type="match status" value="1"/>
</dbReference>
<name>A0AAQ3W4S2_9ENTE</name>
<keyword evidence="2" id="KW-0560">Oxidoreductase</keyword>
<organism evidence="4 5">
    <name type="scientific">Candidatus Enterococcus dunnyi</name>
    <dbReference type="NCBI Taxonomy" id="1834192"/>
    <lineage>
        <taxon>Bacteria</taxon>
        <taxon>Bacillati</taxon>
        <taxon>Bacillota</taxon>
        <taxon>Bacilli</taxon>
        <taxon>Lactobacillales</taxon>
        <taxon>Enterococcaceae</taxon>
        <taxon>Enterococcus</taxon>
    </lineage>
</organism>
<accession>A0AAQ3W4S2</accession>
<evidence type="ECO:0000313" key="5">
    <source>
        <dbReference type="Proteomes" id="UP000196151"/>
    </source>
</evidence>
<dbReference type="GO" id="GO:0016651">
    <property type="term" value="F:oxidoreductase activity, acting on NAD(P)H"/>
    <property type="evidence" value="ECO:0007669"/>
    <property type="project" value="TreeGrafter"/>
</dbReference>
<keyword evidence="5" id="KW-1185">Reference proteome</keyword>
<evidence type="ECO:0000256" key="1">
    <source>
        <dbReference type="ARBA" id="ARBA00022857"/>
    </source>
</evidence>
<dbReference type="PANTHER" id="PTHR48106">
    <property type="entry name" value="QUINONE OXIDOREDUCTASE PIG3-RELATED"/>
    <property type="match status" value="1"/>
</dbReference>
<dbReference type="Proteomes" id="UP000196151">
    <property type="component" value="Chromosome"/>
</dbReference>
<dbReference type="SMART" id="SM00829">
    <property type="entry name" value="PKS_ER"/>
    <property type="match status" value="1"/>
</dbReference>
<dbReference type="Gene3D" id="3.90.180.10">
    <property type="entry name" value="Medium-chain alcohol dehydrogenases, catalytic domain"/>
    <property type="match status" value="1"/>
</dbReference>
<dbReference type="RefSeq" id="WP_207114662.1">
    <property type="nucleotide sequence ID" value="NZ_CP147246.1"/>
</dbReference>
<dbReference type="SUPFAM" id="SSF51735">
    <property type="entry name" value="NAD(P)-binding Rossmann-fold domains"/>
    <property type="match status" value="1"/>
</dbReference>
<dbReference type="AlphaFoldDB" id="A0AAQ3W4S2"/>
<dbReference type="InterPro" id="IPR036291">
    <property type="entry name" value="NAD(P)-bd_dom_sf"/>
</dbReference>
<protein>
    <recommendedName>
        <fullName evidence="3">Enoyl reductase (ER) domain-containing protein</fullName>
    </recommendedName>
</protein>
<keyword evidence="1" id="KW-0521">NADP</keyword>
<dbReference type="InterPro" id="IPR011032">
    <property type="entry name" value="GroES-like_sf"/>
</dbReference>
<reference evidence="4" key="2">
    <citation type="submission" date="2024-03" db="EMBL/GenBank/DDBJ databases">
        <title>The Genome Sequence of Enterococcus sp. DIV0238c.</title>
        <authorList>
            <consortium name="The Broad Institute Genomics Platform"/>
            <consortium name="The Broad Institute Microbial Omics Core"/>
            <consortium name="The Broad Institute Genomic Center for Infectious Diseases"/>
            <person name="Earl A."/>
            <person name="Manson A."/>
            <person name="Gilmore M."/>
            <person name="Schwartman J."/>
            <person name="Shea T."/>
            <person name="Abouelleil A."/>
            <person name="Cao P."/>
            <person name="Chapman S."/>
            <person name="Cusick C."/>
            <person name="Young S."/>
            <person name="Neafsey D."/>
            <person name="Nusbaum C."/>
            <person name="Birren B."/>
        </authorList>
    </citation>
    <scope>NUCLEOTIDE SEQUENCE</scope>
    <source>
        <strain evidence="4">9D6_DIV0238</strain>
    </source>
</reference>
<dbReference type="InterPro" id="IPR013154">
    <property type="entry name" value="ADH-like_N"/>
</dbReference>
<sequence length="325" mass="36196">MKAVVIYEAGGPENLVYETVPTPTLKEGWSLIKVMGFGINHSEIFTREGKSPSVKFPRILGIECVGMIEETTDPVKLPLGQKVVSIMGEMGRDYDGSYAEYALLPNEQIYPVCTKLSWETLATIPETYYTAFGSMQNLNIQPTDKVLVRGATSGVGNAFLKLLKGKYPKIVVDGTSRQMDKQTKLLAAGFDHVIEDRNGYLQTANSYDKILELIGPATIKDSFNYLNEGGILCSTGQLGGKWFLENFDPIIDLKRNSYLTSFYSGNVDSEKLTQLLTYIDKNKINIKPEKIFQLKELSKAHEYLQSSGSFGKVIILNEGIEIEEK</sequence>
<feature type="domain" description="Enoyl reductase (ER)" evidence="3">
    <location>
        <begin position="10"/>
        <end position="315"/>
    </location>
</feature>
<reference evidence="4" key="1">
    <citation type="submission" date="2017-05" db="EMBL/GenBank/DDBJ databases">
        <authorList>
            <consortium name="The Broad Institute Genomics Platform"/>
            <consortium name="The Broad Institute Genomic Center for Infectious Diseases"/>
            <person name="Earl A."/>
            <person name="Manson A."/>
            <person name="Schwartman J."/>
            <person name="Gilmore M."/>
            <person name="Abouelleil A."/>
            <person name="Cao P."/>
            <person name="Chapman S."/>
            <person name="Cusick C."/>
            <person name="Shea T."/>
            <person name="Young S."/>
            <person name="Neafsey D."/>
            <person name="Nusbaum C."/>
            <person name="Birren B."/>
        </authorList>
    </citation>
    <scope>NUCLEOTIDE SEQUENCE</scope>
    <source>
        <strain evidence="4">9D6_DIV0238</strain>
    </source>
</reference>
<dbReference type="SUPFAM" id="SSF50129">
    <property type="entry name" value="GroES-like"/>
    <property type="match status" value="1"/>
</dbReference>
<proteinExistence type="predicted"/>
<dbReference type="Pfam" id="PF08240">
    <property type="entry name" value="ADH_N"/>
    <property type="match status" value="1"/>
</dbReference>
<dbReference type="EMBL" id="CP147246">
    <property type="protein sequence ID" value="WYJ95240.1"/>
    <property type="molecule type" value="Genomic_DNA"/>
</dbReference>
<dbReference type="PANTHER" id="PTHR48106:SF18">
    <property type="entry name" value="QUINONE OXIDOREDUCTASE PIG3"/>
    <property type="match status" value="1"/>
</dbReference>
<dbReference type="Gene3D" id="3.40.50.720">
    <property type="entry name" value="NAD(P)-binding Rossmann-like Domain"/>
    <property type="match status" value="1"/>
</dbReference>
<evidence type="ECO:0000313" key="4">
    <source>
        <dbReference type="EMBL" id="WYJ95240.1"/>
    </source>
</evidence>
<evidence type="ECO:0000259" key="3">
    <source>
        <dbReference type="SMART" id="SM00829"/>
    </source>
</evidence>